<evidence type="ECO:0000313" key="4">
    <source>
        <dbReference type="Proteomes" id="UP000298416"/>
    </source>
</evidence>
<dbReference type="Proteomes" id="UP000298416">
    <property type="component" value="Unassembled WGS sequence"/>
</dbReference>
<feature type="region of interest" description="Disordered" evidence="1">
    <location>
        <begin position="240"/>
        <end position="278"/>
    </location>
</feature>
<reference evidence="3" key="2">
    <citation type="submission" date="2020-08" db="EMBL/GenBank/DDBJ databases">
        <title>Plant Genome Project.</title>
        <authorList>
            <person name="Zhang R.-G."/>
        </authorList>
    </citation>
    <scope>NUCLEOTIDE SEQUENCE</scope>
    <source>
        <strain evidence="3">Huo1</strain>
        <tissue evidence="3">Leaf</tissue>
    </source>
</reference>
<reference evidence="3" key="1">
    <citation type="submission" date="2018-01" db="EMBL/GenBank/DDBJ databases">
        <authorList>
            <person name="Mao J.F."/>
        </authorList>
    </citation>
    <scope>NUCLEOTIDE SEQUENCE</scope>
    <source>
        <strain evidence="3">Huo1</strain>
        <tissue evidence="3">Leaf</tissue>
    </source>
</reference>
<sequence>MFSRIPAQASFFYSGKWIQEMDYVLLTTLIEMRNGIGRDDAAFPNYMIRLCVKLINRRFGCELSCSDVNTRLMVLKQRYETFKVLVATHGVRWEQADKIVVANEEVWRGVLMVRICIFNSCIGDCFFKRIMNNRFVFFKLNAFAGAYYHRDEPHFNELATIFGYNDVKVEDATEVITISDNTEIVVITDTVEPNAPVRGRMQQLDVDLDEVNSPSPGAACRVRRKLFHFDSVKLDLDHLSSSNSPSRVIPAKKLTVSSPKGSSGASCSPLPRSRKTLP</sequence>
<accession>A0A8X8XP62</accession>
<organism evidence="3">
    <name type="scientific">Salvia splendens</name>
    <name type="common">Scarlet sage</name>
    <dbReference type="NCBI Taxonomy" id="180675"/>
    <lineage>
        <taxon>Eukaryota</taxon>
        <taxon>Viridiplantae</taxon>
        <taxon>Streptophyta</taxon>
        <taxon>Embryophyta</taxon>
        <taxon>Tracheophyta</taxon>
        <taxon>Spermatophyta</taxon>
        <taxon>Magnoliopsida</taxon>
        <taxon>eudicotyledons</taxon>
        <taxon>Gunneridae</taxon>
        <taxon>Pentapetalae</taxon>
        <taxon>asterids</taxon>
        <taxon>lamiids</taxon>
        <taxon>Lamiales</taxon>
        <taxon>Lamiaceae</taxon>
        <taxon>Nepetoideae</taxon>
        <taxon>Mentheae</taxon>
        <taxon>Salviinae</taxon>
        <taxon>Salvia</taxon>
        <taxon>Salvia subgen. Calosphace</taxon>
        <taxon>core Calosphace</taxon>
    </lineage>
</organism>
<feature type="domain" description="Myb/SANT-like" evidence="2">
    <location>
        <begin position="16"/>
        <end position="108"/>
    </location>
</feature>
<evidence type="ECO:0000256" key="1">
    <source>
        <dbReference type="SAM" id="MobiDB-lite"/>
    </source>
</evidence>
<proteinExistence type="predicted"/>
<dbReference type="AlphaFoldDB" id="A0A8X8XP62"/>
<dbReference type="Pfam" id="PF12776">
    <property type="entry name" value="Myb_DNA-bind_3"/>
    <property type="match status" value="1"/>
</dbReference>
<dbReference type="EMBL" id="PNBA02000007">
    <property type="protein sequence ID" value="KAG6417711.1"/>
    <property type="molecule type" value="Genomic_DNA"/>
</dbReference>
<dbReference type="InterPro" id="IPR024752">
    <property type="entry name" value="Myb/SANT-like_dom"/>
</dbReference>
<evidence type="ECO:0000259" key="2">
    <source>
        <dbReference type="Pfam" id="PF12776"/>
    </source>
</evidence>
<feature type="compositionally biased region" description="Low complexity" evidence="1">
    <location>
        <begin position="257"/>
        <end position="269"/>
    </location>
</feature>
<comment type="caution">
    <text evidence="3">The sequence shown here is derived from an EMBL/GenBank/DDBJ whole genome shotgun (WGS) entry which is preliminary data.</text>
</comment>
<gene>
    <name evidence="3" type="ORF">SASPL_119903</name>
</gene>
<name>A0A8X8XP62_SALSN</name>
<keyword evidence="4" id="KW-1185">Reference proteome</keyword>
<evidence type="ECO:0000313" key="3">
    <source>
        <dbReference type="EMBL" id="KAG6417711.1"/>
    </source>
</evidence>
<protein>
    <recommendedName>
        <fullName evidence="2">Myb/SANT-like domain-containing protein</fullName>
    </recommendedName>
</protein>